<evidence type="ECO:0000313" key="4">
    <source>
        <dbReference type="Proteomes" id="UP000580043"/>
    </source>
</evidence>
<name>A0A848G950_9RHOO</name>
<sequence>MPKHSQLFLLTTLASAILTACGGSGGGGSTKTSLSGTVADGYLRGATVCLDINGNAACDTGEPSATTGDGGKYTLSDINAGDDTKYAVVVNVPAGAVDSDNPTGSVGKAYFLSSPAGKGGFISPVTTLIQQKLAAGASLEAAESAVKALLGITDTSVSLFSDYIAAQGSATQTDATTAGRYARAHEAGKVVAASLQAGYDSLKSDSNAKAVQKVLLAQAEDALTVQKATSTDTTSPTFSTTGVVAADSPNTLKKILAYEKNGWASATQSVSIDFGVVAGGQAVGCGLPLAGLGTKATSGQVKDLRFYITNVLLIDAQGNQVALKLDDNANQARDVALIDFEDATGKCPTSTGTATTYTTLTGKVVPGNYVGIAMTLGVPVKSADADKASLNHSDTTAATTPALLTSSAMAWSWQSGRKFSKIEFVPDTPITRPTGTTTTWNVHLGSTGCKGDPTKGIVTACTNPNRMDFSFAAFNASTQKIVLDLAELFKNSDLSYDGGGAAGCMSGTTDPECPGIFQALQIDLASGLPINGGAAQKVFAVKAK</sequence>
<keyword evidence="1" id="KW-0732">Signal</keyword>
<reference evidence="3 4" key="1">
    <citation type="submission" date="2020-04" db="EMBL/GenBank/DDBJ databases">
        <title>Zoogloea sp. G-4-1-14 isolated from soil.</title>
        <authorList>
            <person name="Dahal R.H."/>
        </authorList>
    </citation>
    <scope>NUCLEOTIDE SEQUENCE [LARGE SCALE GENOMIC DNA]</scope>
    <source>
        <strain evidence="3 4">G-4-1-14</strain>
    </source>
</reference>
<protein>
    <submittedName>
        <fullName evidence="3">Metallo-mystery pair system four-Cys motif protein</fullName>
    </submittedName>
</protein>
<gene>
    <name evidence="3" type="ORF">HHL15_19650</name>
</gene>
<keyword evidence="4" id="KW-1185">Reference proteome</keyword>
<dbReference type="Pfam" id="PF20243">
    <property type="entry name" value="MbnP"/>
    <property type="match status" value="1"/>
</dbReference>
<feature type="chain" id="PRO_5032535887" evidence="1">
    <location>
        <begin position="21"/>
        <end position="544"/>
    </location>
</feature>
<evidence type="ECO:0000256" key="1">
    <source>
        <dbReference type="SAM" id="SignalP"/>
    </source>
</evidence>
<organism evidence="3 4">
    <name type="scientific">Zoogloea dura</name>
    <dbReference type="NCBI Taxonomy" id="2728840"/>
    <lineage>
        <taxon>Bacteria</taxon>
        <taxon>Pseudomonadati</taxon>
        <taxon>Pseudomonadota</taxon>
        <taxon>Betaproteobacteria</taxon>
        <taxon>Rhodocyclales</taxon>
        <taxon>Zoogloeaceae</taxon>
        <taxon>Zoogloea</taxon>
    </lineage>
</organism>
<dbReference type="PROSITE" id="PS51257">
    <property type="entry name" value="PROKAR_LIPOPROTEIN"/>
    <property type="match status" value="1"/>
</dbReference>
<dbReference type="SUPFAM" id="SSF117074">
    <property type="entry name" value="Hypothetical protein PA1324"/>
    <property type="match status" value="1"/>
</dbReference>
<dbReference type="EMBL" id="JABBGA010000020">
    <property type="protein sequence ID" value="NML27979.1"/>
    <property type="molecule type" value="Genomic_DNA"/>
</dbReference>
<accession>A0A848G950</accession>
<dbReference type="Proteomes" id="UP000580043">
    <property type="component" value="Unassembled WGS sequence"/>
</dbReference>
<evidence type="ECO:0000259" key="2">
    <source>
        <dbReference type="Pfam" id="PF20243"/>
    </source>
</evidence>
<feature type="signal peptide" evidence="1">
    <location>
        <begin position="1"/>
        <end position="20"/>
    </location>
</feature>
<dbReference type="RefSeq" id="WP_169147510.1">
    <property type="nucleotide sequence ID" value="NZ_JABBGA010000020.1"/>
</dbReference>
<dbReference type="NCBIfam" id="TIGR04052">
    <property type="entry name" value="MbnP_like_WxW"/>
    <property type="match status" value="1"/>
</dbReference>
<dbReference type="InterPro" id="IPR046863">
    <property type="entry name" value="MbnP-like_dom"/>
</dbReference>
<dbReference type="InterPro" id="IPR023977">
    <property type="entry name" value="MbnP-like"/>
</dbReference>
<evidence type="ECO:0000313" key="3">
    <source>
        <dbReference type="EMBL" id="NML27979.1"/>
    </source>
</evidence>
<comment type="caution">
    <text evidence="3">The sequence shown here is derived from an EMBL/GenBank/DDBJ whole genome shotgun (WGS) entry which is preliminary data.</text>
</comment>
<proteinExistence type="predicted"/>
<feature type="domain" description="Copper-binding protein MbnP-like" evidence="2">
    <location>
        <begin position="267"/>
        <end position="505"/>
    </location>
</feature>
<dbReference type="AlphaFoldDB" id="A0A848G950"/>